<accession>K2JMQ9</accession>
<dbReference type="Proteomes" id="UP000006755">
    <property type="component" value="Unassembled WGS sequence"/>
</dbReference>
<dbReference type="STRING" id="745411.B3C1_06368"/>
<dbReference type="RefSeq" id="WP_008483676.1">
    <property type="nucleotide sequence ID" value="NZ_AMRI01000007.1"/>
</dbReference>
<dbReference type="Gene3D" id="1.10.10.10">
    <property type="entry name" value="Winged helix-like DNA-binding domain superfamily/Winged helix DNA-binding domain"/>
    <property type="match status" value="1"/>
</dbReference>
<evidence type="ECO:0000256" key="3">
    <source>
        <dbReference type="ARBA" id="ARBA00023125"/>
    </source>
</evidence>
<dbReference type="PANTHER" id="PTHR30579:SF7">
    <property type="entry name" value="HTH-TYPE TRANSCRIPTIONAL REGULATOR LRHA-RELATED"/>
    <property type="match status" value="1"/>
</dbReference>
<keyword evidence="2" id="KW-0805">Transcription regulation</keyword>
<dbReference type="AlphaFoldDB" id="K2JMQ9"/>
<dbReference type="EMBL" id="AMRI01000007">
    <property type="protein sequence ID" value="EKE75682.1"/>
    <property type="molecule type" value="Genomic_DNA"/>
</dbReference>
<dbReference type="InterPro" id="IPR036390">
    <property type="entry name" value="WH_DNA-bd_sf"/>
</dbReference>
<dbReference type="GO" id="GO:0003700">
    <property type="term" value="F:DNA-binding transcription factor activity"/>
    <property type="evidence" value="ECO:0007669"/>
    <property type="project" value="InterPro"/>
</dbReference>
<dbReference type="InterPro" id="IPR005119">
    <property type="entry name" value="LysR_subst-bd"/>
</dbReference>
<reference evidence="6 7" key="1">
    <citation type="journal article" date="2012" name="J. Bacteriol.">
        <title>Genome Sequence of Gallaecimonas xiamenensis Type Strain 3-C-1.</title>
        <authorList>
            <person name="Lai Q."/>
            <person name="Wang L."/>
            <person name="Wang W."/>
            <person name="Shao Z."/>
        </authorList>
    </citation>
    <scope>NUCLEOTIDE SEQUENCE [LARGE SCALE GENOMIC DNA]</scope>
    <source>
        <strain evidence="6 7">3-C-1</strain>
    </source>
</reference>
<evidence type="ECO:0000256" key="1">
    <source>
        <dbReference type="ARBA" id="ARBA00009437"/>
    </source>
</evidence>
<name>K2JMQ9_9GAMM</name>
<protein>
    <submittedName>
        <fullName evidence="6">LysR family transcriptional regulator</fullName>
    </submittedName>
</protein>
<evidence type="ECO:0000256" key="2">
    <source>
        <dbReference type="ARBA" id="ARBA00023015"/>
    </source>
</evidence>
<gene>
    <name evidence="6" type="ORF">B3C1_06368</name>
</gene>
<sequence length="287" mass="30619">MNNAKLAALDLQALRAFICGVELGSFALAATRLHRSTSAVSAQLRKLEQQAGCPLLEKSGRGLVPTASGELLLSYGRRLLALNDEALEALQGQALSGELRFGAQEDFAETLLPQLLGRFARAHPRVQLSTRVGRNQALIQALAQGELDLALAWENPQAPWPKAQTLAQVPLAWYGQDPETLLARGEPLPLVLFEAPCLMRQAATQALDQAGIAWRPAYTSASLGGIWAAVKAGLGITVRGPYGVPQGVTAVQGLPRLGSLAVQLLRPAEPRDDALRLAQIIEAELLP</sequence>
<dbReference type="SUPFAM" id="SSF53850">
    <property type="entry name" value="Periplasmic binding protein-like II"/>
    <property type="match status" value="1"/>
</dbReference>
<dbReference type="OrthoDB" id="5723059at2"/>
<evidence type="ECO:0000259" key="5">
    <source>
        <dbReference type="PROSITE" id="PS50931"/>
    </source>
</evidence>
<keyword evidence="7" id="KW-1185">Reference proteome</keyword>
<dbReference type="PATRIC" id="fig|745411.4.peg.1264"/>
<keyword evidence="3" id="KW-0238">DNA-binding</keyword>
<organism evidence="6 7">
    <name type="scientific">Gallaecimonas xiamenensis 3-C-1</name>
    <dbReference type="NCBI Taxonomy" id="745411"/>
    <lineage>
        <taxon>Bacteria</taxon>
        <taxon>Pseudomonadati</taxon>
        <taxon>Pseudomonadota</taxon>
        <taxon>Gammaproteobacteria</taxon>
        <taxon>Enterobacterales</taxon>
        <taxon>Gallaecimonadaceae</taxon>
        <taxon>Gallaecimonas</taxon>
    </lineage>
</organism>
<evidence type="ECO:0000313" key="7">
    <source>
        <dbReference type="Proteomes" id="UP000006755"/>
    </source>
</evidence>
<dbReference type="Pfam" id="PF03466">
    <property type="entry name" value="LysR_substrate"/>
    <property type="match status" value="1"/>
</dbReference>
<keyword evidence="4" id="KW-0804">Transcription</keyword>
<dbReference type="Pfam" id="PF00126">
    <property type="entry name" value="HTH_1"/>
    <property type="match status" value="1"/>
</dbReference>
<dbReference type="InterPro" id="IPR000847">
    <property type="entry name" value="LysR_HTH_N"/>
</dbReference>
<dbReference type="PANTHER" id="PTHR30579">
    <property type="entry name" value="TRANSCRIPTIONAL REGULATOR"/>
    <property type="match status" value="1"/>
</dbReference>
<dbReference type="InterPro" id="IPR050176">
    <property type="entry name" value="LTTR"/>
</dbReference>
<comment type="similarity">
    <text evidence="1">Belongs to the LysR transcriptional regulatory family.</text>
</comment>
<proteinExistence type="inferred from homology"/>
<dbReference type="eggNOG" id="COG0583">
    <property type="taxonomic scope" value="Bacteria"/>
</dbReference>
<feature type="domain" description="HTH lysR-type" evidence="5">
    <location>
        <begin position="9"/>
        <end position="66"/>
    </location>
</feature>
<evidence type="ECO:0000256" key="4">
    <source>
        <dbReference type="ARBA" id="ARBA00023163"/>
    </source>
</evidence>
<dbReference type="InterPro" id="IPR036388">
    <property type="entry name" value="WH-like_DNA-bd_sf"/>
</dbReference>
<dbReference type="Gene3D" id="3.40.190.10">
    <property type="entry name" value="Periplasmic binding protein-like II"/>
    <property type="match status" value="2"/>
</dbReference>
<dbReference type="SUPFAM" id="SSF46785">
    <property type="entry name" value="Winged helix' DNA-binding domain"/>
    <property type="match status" value="1"/>
</dbReference>
<dbReference type="PROSITE" id="PS50931">
    <property type="entry name" value="HTH_LYSR"/>
    <property type="match status" value="1"/>
</dbReference>
<comment type="caution">
    <text evidence="6">The sequence shown here is derived from an EMBL/GenBank/DDBJ whole genome shotgun (WGS) entry which is preliminary data.</text>
</comment>
<dbReference type="GO" id="GO:0003677">
    <property type="term" value="F:DNA binding"/>
    <property type="evidence" value="ECO:0007669"/>
    <property type="project" value="UniProtKB-KW"/>
</dbReference>
<evidence type="ECO:0000313" key="6">
    <source>
        <dbReference type="EMBL" id="EKE75682.1"/>
    </source>
</evidence>